<evidence type="ECO:0000256" key="5">
    <source>
        <dbReference type="ARBA" id="ARBA00022741"/>
    </source>
</evidence>
<comment type="caution">
    <text evidence="13">The sequence shown here is derived from an EMBL/GenBank/DDBJ whole genome shotgun (WGS) entry which is preliminary data.</text>
</comment>
<evidence type="ECO:0000256" key="8">
    <source>
        <dbReference type="ARBA" id="ARBA00022917"/>
    </source>
</evidence>
<keyword evidence="3" id="KW-0436">Ligase</keyword>
<dbReference type="EC" id="6.1.1.3" evidence="2"/>
<proteinExistence type="inferred from homology"/>
<reference evidence="13" key="1">
    <citation type="journal article" date="2021" name="Genome Biol. Evol.">
        <title>A High-Quality Reference Genome for a Parasitic Bivalve with Doubly Uniparental Inheritance (Bivalvia: Unionida).</title>
        <authorList>
            <person name="Smith C.H."/>
        </authorList>
    </citation>
    <scope>NUCLEOTIDE SEQUENCE</scope>
    <source>
        <strain evidence="13">CHS0354</strain>
    </source>
</reference>
<evidence type="ECO:0000256" key="1">
    <source>
        <dbReference type="ARBA" id="ARBA00008226"/>
    </source>
</evidence>
<evidence type="ECO:0000256" key="9">
    <source>
        <dbReference type="ARBA" id="ARBA00023146"/>
    </source>
</evidence>
<dbReference type="Gene3D" id="3.30.930.10">
    <property type="entry name" value="Bira Bifunctional Protein, Domain 2"/>
    <property type="match status" value="1"/>
</dbReference>
<dbReference type="InterPro" id="IPR004154">
    <property type="entry name" value="Anticodon-bd"/>
</dbReference>
<evidence type="ECO:0000256" key="6">
    <source>
        <dbReference type="ARBA" id="ARBA00022833"/>
    </source>
</evidence>
<comment type="catalytic activity">
    <reaction evidence="11">
        <text>tRNA(Thr) + L-threonine + ATP = L-threonyl-tRNA(Thr) + AMP + diphosphate + H(+)</text>
        <dbReference type="Rhea" id="RHEA:24624"/>
        <dbReference type="Rhea" id="RHEA-COMP:9670"/>
        <dbReference type="Rhea" id="RHEA-COMP:9704"/>
        <dbReference type="ChEBI" id="CHEBI:15378"/>
        <dbReference type="ChEBI" id="CHEBI:30616"/>
        <dbReference type="ChEBI" id="CHEBI:33019"/>
        <dbReference type="ChEBI" id="CHEBI:57926"/>
        <dbReference type="ChEBI" id="CHEBI:78442"/>
        <dbReference type="ChEBI" id="CHEBI:78534"/>
        <dbReference type="ChEBI" id="CHEBI:456215"/>
        <dbReference type="EC" id="6.1.1.3"/>
    </reaction>
</comment>
<keyword evidence="4" id="KW-0479">Metal-binding</keyword>
<sequence>MPFFHPAGLNIWKSLMSFWYEKHREAGYEEIKTPLMMTRDLWETSGHWANYRENMYTTSIDEHDYAIKPMNCPGCMLFFKSGQYSYRRLPLRVAEVGNVHRHELSGALSGLFRYADIESEIIGILNLSKEIYGAFGLSYAVELSTRPAKSIGTDAQWEIATNGLLNALKNNNIEYKLNEGDGAFYGPKIDLHIKDAIGRTWQCGTIQLDMMFPEKFDLTYDDEDGQKKRPVMLHRTILGSIERFLGILIEHYAGRFPLWISPRQAAVVSVSDRNSLYAEEIVRELQNAGFKAESDTGADSMGKKIRNAQTMQYNYMITVGDRECEEKKLALRTRNGKIVEGLPLTEIISALNSEVSSRSDTSAFDK</sequence>
<dbReference type="Pfam" id="PF03129">
    <property type="entry name" value="HGTP_anticodon"/>
    <property type="match status" value="1"/>
</dbReference>
<evidence type="ECO:0000256" key="4">
    <source>
        <dbReference type="ARBA" id="ARBA00022723"/>
    </source>
</evidence>
<dbReference type="SUPFAM" id="SSF52954">
    <property type="entry name" value="Class II aaRS ABD-related"/>
    <property type="match status" value="1"/>
</dbReference>
<reference evidence="13" key="2">
    <citation type="journal article" date="2021" name="Genome Biol. Evol.">
        <title>Developing a high-quality reference genome for a parasitic bivalve with doubly uniparental inheritance (Bivalvia: Unionida).</title>
        <authorList>
            <person name="Smith C.H."/>
        </authorList>
    </citation>
    <scope>NUCLEOTIDE SEQUENCE</scope>
    <source>
        <strain evidence="13">CHS0354</strain>
        <tissue evidence="13">Mantle</tissue>
    </source>
</reference>
<dbReference type="AlphaFoldDB" id="A0AAE0S2T9"/>
<protein>
    <recommendedName>
        <fullName evidence="2">threonine--tRNA ligase</fullName>
        <ecNumber evidence="2">6.1.1.3</ecNumber>
    </recommendedName>
    <alternativeName>
        <fullName evidence="10">Threonyl-tRNA synthetase</fullName>
    </alternativeName>
</protein>
<dbReference type="GO" id="GO:0046872">
    <property type="term" value="F:metal ion binding"/>
    <property type="evidence" value="ECO:0007669"/>
    <property type="project" value="UniProtKB-KW"/>
</dbReference>
<dbReference type="PANTHER" id="PTHR11451:SF44">
    <property type="entry name" value="THREONINE--TRNA LIGASE, CHLOROPLASTIC_MITOCHONDRIAL 2"/>
    <property type="match status" value="1"/>
</dbReference>
<dbReference type="CDD" id="cd00860">
    <property type="entry name" value="ThrRS_anticodon"/>
    <property type="match status" value="1"/>
</dbReference>
<accession>A0AAE0S2T9</accession>
<keyword evidence="5" id="KW-0547">Nucleotide-binding</keyword>
<evidence type="ECO:0000256" key="7">
    <source>
        <dbReference type="ARBA" id="ARBA00022840"/>
    </source>
</evidence>
<gene>
    <name evidence="13" type="ORF">CHS0354_035219</name>
</gene>
<dbReference type="SUPFAM" id="SSF55681">
    <property type="entry name" value="Class II aaRS and biotin synthetases"/>
    <property type="match status" value="1"/>
</dbReference>
<dbReference type="Gene3D" id="3.40.50.800">
    <property type="entry name" value="Anticodon-binding domain"/>
    <property type="match status" value="1"/>
</dbReference>
<dbReference type="PANTHER" id="PTHR11451">
    <property type="entry name" value="THREONINE-TRNA LIGASE"/>
    <property type="match status" value="1"/>
</dbReference>
<evidence type="ECO:0000256" key="10">
    <source>
        <dbReference type="ARBA" id="ARBA00031900"/>
    </source>
</evidence>
<dbReference type="GO" id="GO:0005737">
    <property type="term" value="C:cytoplasm"/>
    <property type="evidence" value="ECO:0007669"/>
    <property type="project" value="InterPro"/>
</dbReference>
<dbReference type="PRINTS" id="PR01047">
    <property type="entry name" value="TRNASYNTHTHR"/>
</dbReference>
<dbReference type="PROSITE" id="PS50862">
    <property type="entry name" value="AA_TRNA_LIGASE_II"/>
    <property type="match status" value="1"/>
</dbReference>
<dbReference type="InterPro" id="IPR047246">
    <property type="entry name" value="ThrRS_anticodon"/>
</dbReference>
<dbReference type="EMBL" id="JAEAOA010002069">
    <property type="protein sequence ID" value="KAK3584139.1"/>
    <property type="molecule type" value="Genomic_DNA"/>
</dbReference>
<dbReference type="InterPro" id="IPR002314">
    <property type="entry name" value="aa-tRNA-synt_IIb"/>
</dbReference>
<dbReference type="GO" id="GO:0004829">
    <property type="term" value="F:threonine-tRNA ligase activity"/>
    <property type="evidence" value="ECO:0007669"/>
    <property type="project" value="UniProtKB-EC"/>
</dbReference>
<dbReference type="InterPro" id="IPR033728">
    <property type="entry name" value="ThrRS_core"/>
</dbReference>
<dbReference type="InterPro" id="IPR045864">
    <property type="entry name" value="aa-tRNA-synth_II/BPL/LPL"/>
</dbReference>
<dbReference type="InterPro" id="IPR036621">
    <property type="entry name" value="Anticodon-bd_dom_sf"/>
</dbReference>
<keyword evidence="6" id="KW-0862">Zinc</keyword>
<keyword evidence="9" id="KW-0030">Aminoacyl-tRNA synthetase</keyword>
<comment type="similarity">
    <text evidence="1">Belongs to the class-II aminoacyl-tRNA synthetase family.</text>
</comment>
<dbReference type="CDD" id="cd00771">
    <property type="entry name" value="ThrRS_core"/>
    <property type="match status" value="1"/>
</dbReference>
<evidence type="ECO:0000313" key="13">
    <source>
        <dbReference type="EMBL" id="KAK3584139.1"/>
    </source>
</evidence>
<dbReference type="Proteomes" id="UP001195483">
    <property type="component" value="Unassembled WGS sequence"/>
</dbReference>
<evidence type="ECO:0000313" key="14">
    <source>
        <dbReference type="Proteomes" id="UP001195483"/>
    </source>
</evidence>
<feature type="domain" description="Aminoacyl-transfer RNA synthetases class-II family profile" evidence="12">
    <location>
        <begin position="1"/>
        <end position="257"/>
    </location>
</feature>
<evidence type="ECO:0000256" key="11">
    <source>
        <dbReference type="ARBA" id="ARBA00049515"/>
    </source>
</evidence>
<organism evidence="13 14">
    <name type="scientific">Potamilus streckersoni</name>
    <dbReference type="NCBI Taxonomy" id="2493646"/>
    <lineage>
        <taxon>Eukaryota</taxon>
        <taxon>Metazoa</taxon>
        <taxon>Spiralia</taxon>
        <taxon>Lophotrochozoa</taxon>
        <taxon>Mollusca</taxon>
        <taxon>Bivalvia</taxon>
        <taxon>Autobranchia</taxon>
        <taxon>Heteroconchia</taxon>
        <taxon>Palaeoheterodonta</taxon>
        <taxon>Unionida</taxon>
        <taxon>Unionoidea</taxon>
        <taxon>Unionidae</taxon>
        <taxon>Ambleminae</taxon>
        <taxon>Lampsilini</taxon>
        <taxon>Potamilus</taxon>
    </lineage>
</organism>
<dbReference type="FunFam" id="3.30.930.10:FF:000002">
    <property type="entry name" value="Threonine--tRNA ligase"/>
    <property type="match status" value="1"/>
</dbReference>
<keyword evidence="14" id="KW-1185">Reference proteome</keyword>
<dbReference type="GO" id="GO:0006435">
    <property type="term" value="P:threonyl-tRNA aminoacylation"/>
    <property type="evidence" value="ECO:0007669"/>
    <property type="project" value="InterPro"/>
</dbReference>
<evidence type="ECO:0000256" key="3">
    <source>
        <dbReference type="ARBA" id="ARBA00022598"/>
    </source>
</evidence>
<keyword evidence="8" id="KW-0648">Protein biosynthesis</keyword>
<keyword evidence="7" id="KW-0067">ATP-binding</keyword>
<dbReference type="InterPro" id="IPR006195">
    <property type="entry name" value="aa-tRNA-synth_II"/>
</dbReference>
<dbReference type="Pfam" id="PF00587">
    <property type="entry name" value="tRNA-synt_2b"/>
    <property type="match status" value="1"/>
</dbReference>
<reference evidence="13" key="3">
    <citation type="submission" date="2023-05" db="EMBL/GenBank/DDBJ databases">
        <authorList>
            <person name="Smith C.H."/>
        </authorList>
    </citation>
    <scope>NUCLEOTIDE SEQUENCE</scope>
    <source>
        <strain evidence="13">CHS0354</strain>
        <tissue evidence="13">Mantle</tissue>
    </source>
</reference>
<dbReference type="FunFam" id="3.40.50.800:FF:000001">
    <property type="entry name" value="Threonine--tRNA ligase"/>
    <property type="match status" value="1"/>
</dbReference>
<evidence type="ECO:0000259" key="12">
    <source>
        <dbReference type="PROSITE" id="PS50862"/>
    </source>
</evidence>
<name>A0AAE0S2T9_9BIVA</name>
<dbReference type="NCBIfam" id="TIGR00418">
    <property type="entry name" value="thrS"/>
    <property type="match status" value="1"/>
</dbReference>
<evidence type="ECO:0000256" key="2">
    <source>
        <dbReference type="ARBA" id="ARBA00013163"/>
    </source>
</evidence>
<dbReference type="GO" id="GO:0005524">
    <property type="term" value="F:ATP binding"/>
    <property type="evidence" value="ECO:0007669"/>
    <property type="project" value="UniProtKB-KW"/>
</dbReference>
<dbReference type="InterPro" id="IPR002320">
    <property type="entry name" value="Thr-tRNA-ligase_IIa"/>
</dbReference>